<organism evidence="2 3">
    <name type="scientific">Saguinus oedipus</name>
    <name type="common">Cotton-top tamarin</name>
    <name type="synonym">Oedipomidas oedipus</name>
    <dbReference type="NCBI Taxonomy" id="9490"/>
    <lineage>
        <taxon>Eukaryota</taxon>
        <taxon>Metazoa</taxon>
        <taxon>Chordata</taxon>
        <taxon>Craniata</taxon>
        <taxon>Vertebrata</taxon>
        <taxon>Euteleostomi</taxon>
        <taxon>Mammalia</taxon>
        <taxon>Eutheria</taxon>
        <taxon>Euarchontoglires</taxon>
        <taxon>Primates</taxon>
        <taxon>Haplorrhini</taxon>
        <taxon>Platyrrhini</taxon>
        <taxon>Cebidae</taxon>
        <taxon>Callitrichinae</taxon>
        <taxon>Saguinus</taxon>
    </lineage>
</organism>
<protein>
    <submittedName>
        <fullName evidence="2">Uncharacterized protein</fullName>
    </submittedName>
</protein>
<reference evidence="2 3" key="1">
    <citation type="submission" date="2023-05" db="EMBL/GenBank/DDBJ databases">
        <title>B98-5 Cell Line De Novo Hybrid Assembly: An Optical Mapping Approach.</title>
        <authorList>
            <person name="Kananen K."/>
            <person name="Auerbach J.A."/>
            <person name="Kautto E."/>
            <person name="Blachly J.S."/>
        </authorList>
    </citation>
    <scope>NUCLEOTIDE SEQUENCE [LARGE SCALE GENOMIC DNA]</scope>
    <source>
        <strain evidence="2">B95-8</strain>
        <tissue evidence="2">Cell line</tissue>
    </source>
</reference>
<feature type="region of interest" description="Disordered" evidence="1">
    <location>
        <begin position="1"/>
        <end position="36"/>
    </location>
</feature>
<dbReference type="Proteomes" id="UP001266305">
    <property type="component" value="Unassembled WGS sequence"/>
</dbReference>
<sequence length="161" mass="16828">MGRTPVLRGKPEQTRPVGPESHCPAESGGSGPCVPPEHRLPGLLMAAKAEALALVLTGRAGHSCLTQSGDGEKAKHLSLFCRASGLCRRQPSSVGDALPRVCGSFMETDASPVGHQTEAFLPEQPLPRARGSWPGLQHPGPAPHGRVGGEWLWCSPGGPRP</sequence>
<evidence type="ECO:0000313" key="2">
    <source>
        <dbReference type="EMBL" id="KAK2085835.1"/>
    </source>
</evidence>
<comment type="caution">
    <text evidence="2">The sequence shown here is derived from an EMBL/GenBank/DDBJ whole genome shotgun (WGS) entry which is preliminary data.</text>
</comment>
<evidence type="ECO:0000256" key="1">
    <source>
        <dbReference type="SAM" id="MobiDB-lite"/>
    </source>
</evidence>
<keyword evidence="3" id="KW-1185">Reference proteome</keyword>
<dbReference type="EMBL" id="JASSZA010000020">
    <property type="protein sequence ID" value="KAK2085835.1"/>
    <property type="molecule type" value="Genomic_DNA"/>
</dbReference>
<proteinExistence type="predicted"/>
<name>A0ABQ9TM41_SAGOE</name>
<gene>
    <name evidence="2" type="ORF">P7K49_035260</name>
</gene>
<accession>A0ABQ9TM41</accession>
<evidence type="ECO:0000313" key="3">
    <source>
        <dbReference type="Proteomes" id="UP001266305"/>
    </source>
</evidence>